<name>A0A6J5T7Q4_9CAUD</name>
<sequence length="79" mass="9480">MRKFKDNISMAHYKFGRMQQEALNKTLNKMRDMEAIDNQNQPYKQSDKSCVNLFEIYYPAYLEREKKAPIPLHIGEYFA</sequence>
<organism evidence="1">
    <name type="scientific">uncultured Caudovirales phage</name>
    <dbReference type="NCBI Taxonomy" id="2100421"/>
    <lineage>
        <taxon>Viruses</taxon>
        <taxon>Duplodnaviria</taxon>
        <taxon>Heunggongvirae</taxon>
        <taxon>Uroviricota</taxon>
        <taxon>Caudoviricetes</taxon>
        <taxon>Peduoviridae</taxon>
        <taxon>Maltschvirus</taxon>
        <taxon>Maltschvirus maltsch</taxon>
    </lineage>
</organism>
<protein>
    <submittedName>
        <fullName evidence="1">Uncharacterized protein</fullName>
    </submittedName>
</protein>
<reference evidence="1" key="1">
    <citation type="submission" date="2020-05" db="EMBL/GenBank/DDBJ databases">
        <authorList>
            <person name="Chiriac C."/>
            <person name="Salcher M."/>
            <person name="Ghai R."/>
            <person name="Kavagutti S V."/>
        </authorList>
    </citation>
    <scope>NUCLEOTIDE SEQUENCE</scope>
</reference>
<gene>
    <name evidence="1" type="ORF">UFOVP23_19</name>
</gene>
<evidence type="ECO:0000313" key="1">
    <source>
        <dbReference type="EMBL" id="CAB4240801.1"/>
    </source>
</evidence>
<proteinExistence type="predicted"/>
<accession>A0A6J5T7Q4</accession>
<dbReference type="EMBL" id="LR797815">
    <property type="protein sequence ID" value="CAB4240801.1"/>
    <property type="molecule type" value="Genomic_DNA"/>
</dbReference>